<accession>A0A2P6P6L7</accession>
<dbReference type="OMA" id="NNQGWSQ"/>
<dbReference type="Pfam" id="PF00759">
    <property type="entry name" value="Glyco_hydro_9"/>
    <property type="match status" value="1"/>
</dbReference>
<keyword evidence="3 8" id="KW-0378">Hydrolase</keyword>
<evidence type="ECO:0000256" key="3">
    <source>
        <dbReference type="ARBA" id="ARBA00022801"/>
    </source>
</evidence>
<feature type="signal peptide" evidence="9">
    <location>
        <begin position="1"/>
        <end position="23"/>
    </location>
</feature>
<feature type="chain" id="PRO_5018379091" description="Endoglucanase" evidence="9">
    <location>
        <begin position="24"/>
        <end position="478"/>
    </location>
</feature>
<evidence type="ECO:0000256" key="5">
    <source>
        <dbReference type="ARBA" id="ARBA00023277"/>
    </source>
</evidence>
<evidence type="ECO:0000256" key="7">
    <source>
        <dbReference type="ARBA" id="ARBA00023326"/>
    </source>
</evidence>
<dbReference type="SUPFAM" id="SSF48208">
    <property type="entry name" value="Six-hairpin glycosidases"/>
    <property type="match status" value="1"/>
</dbReference>
<evidence type="ECO:0000256" key="4">
    <source>
        <dbReference type="ARBA" id="ARBA00023001"/>
    </source>
</evidence>
<dbReference type="PROSITE" id="PS00592">
    <property type="entry name" value="GH9_2"/>
    <property type="match status" value="1"/>
</dbReference>
<dbReference type="InterPro" id="IPR018221">
    <property type="entry name" value="Glyco_hydro_9_His_AS"/>
</dbReference>
<evidence type="ECO:0000313" key="11">
    <source>
        <dbReference type="EMBL" id="PRQ17581.1"/>
    </source>
</evidence>
<comment type="caution">
    <text evidence="11">The sequence shown here is derived from an EMBL/GenBank/DDBJ whole genome shotgun (WGS) entry which is preliminary data.</text>
</comment>
<dbReference type="EC" id="3.2.1.4" evidence="9"/>
<gene>
    <name evidence="11" type="ORF">RchiOBHm_Chr7g0196541</name>
</gene>
<keyword evidence="5 8" id="KW-0119">Carbohydrate metabolism</keyword>
<feature type="domain" description="Glycoside hydrolase family 9" evidence="10">
    <location>
        <begin position="26"/>
        <end position="471"/>
    </location>
</feature>
<keyword evidence="4 9" id="KW-0136">Cellulose degradation</keyword>
<feature type="active site" evidence="8">
    <location>
        <position position="400"/>
    </location>
</feature>
<dbReference type="GO" id="GO:0008810">
    <property type="term" value="F:cellulase activity"/>
    <property type="evidence" value="ECO:0007669"/>
    <property type="project" value="UniProtKB-EC"/>
</dbReference>
<evidence type="ECO:0000256" key="8">
    <source>
        <dbReference type="PROSITE-ProRule" id="PRU10059"/>
    </source>
</evidence>
<evidence type="ECO:0000256" key="1">
    <source>
        <dbReference type="ARBA" id="ARBA00000966"/>
    </source>
</evidence>
<proteinExistence type="inferred from homology"/>
<dbReference type="InterPro" id="IPR008928">
    <property type="entry name" value="6-hairpin_glycosidase_sf"/>
</dbReference>
<dbReference type="InterPro" id="IPR012341">
    <property type="entry name" value="6hp_glycosidase-like_sf"/>
</dbReference>
<evidence type="ECO:0000256" key="6">
    <source>
        <dbReference type="ARBA" id="ARBA00023295"/>
    </source>
</evidence>
<comment type="similarity">
    <text evidence="2 8 9">Belongs to the glycosyl hydrolase 9 (cellulase E) family.</text>
</comment>
<keyword evidence="9" id="KW-0732">Signal</keyword>
<name>A0A2P6P6L7_ROSCH</name>
<evidence type="ECO:0000259" key="10">
    <source>
        <dbReference type="Pfam" id="PF00759"/>
    </source>
</evidence>
<dbReference type="Gene3D" id="1.50.10.10">
    <property type="match status" value="1"/>
</dbReference>
<evidence type="ECO:0000256" key="9">
    <source>
        <dbReference type="RuleBase" id="RU361166"/>
    </source>
</evidence>
<dbReference type="PANTHER" id="PTHR22298">
    <property type="entry name" value="ENDO-1,4-BETA-GLUCANASE"/>
    <property type="match status" value="1"/>
</dbReference>
<keyword evidence="7 8" id="KW-0624">Polysaccharide degradation</keyword>
<protein>
    <recommendedName>
        <fullName evidence="9">Endoglucanase</fullName>
        <ecNumber evidence="9">3.2.1.4</ecNumber>
    </recommendedName>
</protein>
<comment type="catalytic activity">
    <reaction evidence="1 9">
        <text>Endohydrolysis of (1-&gt;4)-beta-D-glucosidic linkages in cellulose, lichenin and cereal beta-D-glucans.</text>
        <dbReference type="EC" id="3.2.1.4"/>
    </reaction>
</comment>
<sequence>MGHGGVVACVLVLWCFLNEIVSAIDYEDALGKSILFFEGQRSGKLPTIQRVSWRGDSALSDGQLEGVNLTGGYYDAGDNVKFVWPMAYSVTLLSWSLIEYQQQISSANQLAYVQRAIRWGTDFIIKAHLSPTTFYTQVGDGNVDHQCWERPEDMDSSRKLYKITSSSPGSEAAAEAAAALAAASIVFKTVDSTYSAKLSSHSQSLFDLADKYRGSYQVSCPFYCSYSGYQDELLWAAAWLYKASGNRSYFSYVVNNQGWSQAMSEFSWDNKFVGAQTLLAKEYHAGNTDLLKYKTNAESFICAVMPGSSSTQVQRTPGGLLFIRDSSNLQYVTSSTLVLFIYSKTISSTQTGGVQCGSTFFSAAKIKAFAKAQVDYILGANPKQMSYMVGFGTTYPTKLHHRGSSIPSIKTLHTKVDCNGGYTYYNSGSPNPNTHVGAIVGGPDVNDQFQNARSDYSHSEPTTYINAAFVGSAAALLA</sequence>
<dbReference type="InterPro" id="IPR001701">
    <property type="entry name" value="Glyco_hydro_9"/>
</dbReference>
<dbReference type="OrthoDB" id="10257085at2759"/>
<organism evidence="11 12">
    <name type="scientific">Rosa chinensis</name>
    <name type="common">China rose</name>
    <dbReference type="NCBI Taxonomy" id="74649"/>
    <lineage>
        <taxon>Eukaryota</taxon>
        <taxon>Viridiplantae</taxon>
        <taxon>Streptophyta</taxon>
        <taxon>Embryophyta</taxon>
        <taxon>Tracheophyta</taxon>
        <taxon>Spermatophyta</taxon>
        <taxon>Magnoliopsida</taxon>
        <taxon>eudicotyledons</taxon>
        <taxon>Gunneridae</taxon>
        <taxon>Pentapetalae</taxon>
        <taxon>rosids</taxon>
        <taxon>fabids</taxon>
        <taxon>Rosales</taxon>
        <taxon>Rosaceae</taxon>
        <taxon>Rosoideae</taxon>
        <taxon>Rosoideae incertae sedis</taxon>
        <taxon>Rosa</taxon>
    </lineage>
</organism>
<dbReference type="GO" id="GO:0030245">
    <property type="term" value="P:cellulose catabolic process"/>
    <property type="evidence" value="ECO:0007669"/>
    <property type="project" value="UniProtKB-KW"/>
</dbReference>
<reference evidence="11 12" key="1">
    <citation type="journal article" date="2018" name="Nat. Genet.">
        <title>The Rosa genome provides new insights in the design of modern roses.</title>
        <authorList>
            <person name="Bendahmane M."/>
        </authorList>
    </citation>
    <scope>NUCLEOTIDE SEQUENCE [LARGE SCALE GENOMIC DNA]</scope>
    <source>
        <strain evidence="12">cv. Old Blush</strain>
    </source>
</reference>
<evidence type="ECO:0000256" key="2">
    <source>
        <dbReference type="ARBA" id="ARBA00007072"/>
    </source>
</evidence>
<dbReference type="Gramene" id="PRQ17581">
    <property type="protein sequence ID" value="PRQ17581"/>
    <property type="gene ID" value="RchiOBHm_Chr7g0196541"/>
</dbReference>
<keyword evidence="12" id="KW-1185">Reference proteome</keyword>
<dbReference type="EMBL" id="PDCK01000045">
    <property type="protein sequence ID" value="PRQ17581.1"/>
    <property type="molecule type" value="Genomic_DNA"/>
</dbReference>
<dbReference type="AlphaFoldDB" id="A0A2P6P6L7"/>
<dbReference type="FunFam" id="1.50.10.10:FF:000020">
    <property type="entry name" value="Endoglucanase"/>
    <property type="match status" value="1"/>
</dbReference>
<evidence type="ECO:0000313" key="12">
    <source>
        <dbReference type="Proteomes" id="UP000238479"/>
    </source>
</evidence>
<keyword evidence="6 8" id="KW-0326">Glycosidase</keyword>
<dbReference type="Proteomes" id="UP000238479">
    <property type="component" value="Chromosome 7"/>
</dbReference>